<dbReference type="InterPro" id="IPR001173">
    <property type="entry name" value="Glyco_trans_2-like"/>
</dbReference>
<dbReference type="CDD" id="cd00761">
    <property type="entry name" value="Glyco_tranf_GTA_type"/>
    <property type="match status" value="1"/>
</dbReference>
<keyword evidence="2" id="KW-0808">Transferase</keyword>
<dbReference type="Gene3D" id="3.90.550.10">
    <property type="entry name" value="Spore Coat Polysaccharide Biosynthesis Protein SpsA, Chain A"/>
    <property type="match status" value="1"/>
</dbReference>
<evidence type="ECO:0000313" key="2">
    <source>
        <dbReference type="EMBL" id="HHQ51214.1"/>
    </source>
</evidence>
<dbReference type="InterPro" id="IPR050834">
    <property type="entry name" value="Glycosyltransf_2"/>
</dbReference>
<dbReference type="EMBL" id="DRYQ01000114">
    <property type="protein sequence ID" value="HHQ51214.1"/>
    <property type="molecule type" value="Genomic_DNA"/>
</dbReference>
<evidence type="ECO:0000259" key="1">
    <source>
        <dbReference type="Pfam" id="PF00535"/>
    </source>
</evidence>
<accession>A0A7J3Z8Q8</accession>
<gene>
    <name evidence="2" type="ORF">ENM66_07705</name>
</gene>
<dbReference type="GO" id="GO:0016740">
    <property type="term" value="F:transferase activity"/>
    <property type="evidence" value="ECO:0007669"/>
    <property type="project" value="UniProtKB-KW"/>
</dbReference>
<dbReference type="PANTHER" id="PTHR43685">
    <property type="entry name" value="GLYCOSYLTRANSFERASE"/>
    <property type="match status" value="1"/>
</dbReference>
<dbReference type="SUPFAM" id="SSF53448">
    <property type="entry name" value="Nucleotide-diphospho-sugar transferases"/>
    <property type="match status" value="1"/>
</dbReference>
<sequence length="316" mass="36012">MSSPLVSIIIPTRNRAKLLEKSIRSCLNQTYKNIEIIVVDDYSSDDTPKVVKQLSAESLQVAYVRNETHKGLPASRNIGLAYSRGELLFFSEDDLILSPTAIEILVKTFTTLSRKLKIGAVAPRLKLVSSARSYPPLQELKLLTGMFNQITGEPFAHYDVPARGILLTQHPPATSMIPRNVFKEIGGYYTGYKYNYVREDSDIYFRMFKKGYLLVYQPKAVAYHLAGFRGGCTIESFLFSYLSELHNQLLFLARMYSVKAIPTSIAFLIKKVIKIKYWNNPRKLAEWVTLIEKAGIRDAYWKALNHYLSVLKANYC</sequence>
<name>A0A7J3Z8Q8_9CREN</name>
<dbReference type="Pfam" id="PF00535">
    <property type="entry name" value="Glycos_transf_2"/>
    <property type="match status" value="1"/>
</dbReference>
<organism evidence="2">
    <name type="scientific">Ignisphaera aggregans</name>
    <dbReference type="NCBI Taxonomy" id="334771"/>
    <lineage>
        <taxon>Archaea</taxon>
        <taxon>Thermoproteota</taxon>
        <taxon>Thermoprotei</taxon>
        <taxon>Desulfurococcales</taxon>
        <taxon>Desulfurococcaceae</taxon>
        <taxon>Ignisphaera</taxon>
    </lineage>
</organism>
<proteinExistence type="predicted"/>
<dbReference type="PANTHER" id="PTHR43685:SF2">
    <property type="entry name" value="GLYCOSYLTRANSFERASE 2-LIKE DOMAIN-CONTAINING PROTEIN"/>
    <property type="match status" value="1"/>
</dbReference>
<comment type="caution">
    <text evidence="2">The sequence shown here is derived from an EMBL/GenBank/DDBJ whole genome shotgun (WGS) entry which is preliminary data.</text>
</comment>
<protein>
    <submittedName>
        <fullName evidence="2">Glycosyltransferase family 2 protein</fullName>
    </submittedName>
</protein>
<feature type="domain" description="Glycosyltransferase 2-like" evidence="1">
    <location>
        <begin position="7"/>
        <end position="111"/>
    </location>
</feature>
<reference evidence="2" key="1">
    <citation type="journal article" date="2020" name="mSystems">
        <title>Genome- and Community-Level Interaction Insights into Carbon Utilization and Element Cycling Functions of Hydrothermarchaeota in Hydrothermal Sediment.</title>
        <authorList>
            <person name="Zhou Z."/>
            <person name="Liu Y."/>
            <person name="Xu W."/>
            <person name="Pan J."/>
            <person name="Luo Z.H."/>
            <person name="Li M."/>
        </authorList>
    </citation>
    <scope>NUCLEOTIDE SEQUENCE [LARGE SCALE GENOMIC DNA]</scope>
    <source>
        <strain evidence="2">SpSt-1105</strain>
    </source>
</reference>
<dbReference type="InterPro" id="IPR029044">
    <property type="entry name" value="Nucleotide-diphossugar_trans"/>
</dbReference>
<dbReference type="AlphaFoldDB" id="A0A7J3Z8Q8"/>